<evidence type="ECO:0000256" key="2">
    <source>
        <dbReference type="ARBA" id="ARBA00011738"/>
    </source>
</evidence>
<evidence type="ECO:0000313" key="7">
    <source>
        <dbReference type="EMBL" id="MFD1009562.1"/>
    </source>
</evidence>
<dbReference type="PIRSF" id="PIRSF006334">
    <property type="entry name" value="Cdd_plus_pseudo"/>
    <property type="match status" value="1"/>
</dbReference>
<organism evidence="7 8">
    <name type="scientific">Oceanisphaera ostreae</name>
    <dbReference type="NCBI Taxonomy" id="914151"/>
    <lineage>
        <taxon>Bacteria</taxon>
        <taxon>Pseudomonadati</taxon>
        <taxon>Pseudomonadota</taxon>
        <taxon>Gammaproteobacteria</taxon>
        <taxon>Aeromonadales</taxon>
        <taxon>Aeromonadaceae</taxon>
        <taxon>Oceanisphaera</taxon>
    </lineage>
</organism>
<proteinExistence type="inferred from homology"/>
<dbReference type="PANTHER" id="PTHR11644:SF2">
    <property type="entry name" value="CYTIDINE DEAMINASE"/>
    <property type="match status" value="1"/>
</dbReference>
<dbReference type="GO" id="GO:0004126">
    <property type="term" value="F:cytidine deaminase activity"/>
    <property type="evidence" value="ECO:0007669"/>
    <property type="project" value="UniProtKB-EC"/>
</dbReference>
<dbReference type="Pfam" id="PF00383">
    <property type="entry name" value="dCMP_cyt_deam_1"/>
    <property type="match status" value="1"/>
</dbReference>
<sequence length="320" mass="34693">MVYAIGPQTLTKRQNLMSDELKQTLAQHRLTHVVRFSPEQIAILAHATQQGEEALARTLLPLAQQKSQTPVSGFAVGAIAISGSGYWYLGANMEMAGQPLSTALHAEQSAIGHAALCDERYIEKVIVSVSPCGHCRQFMHELNQDDLMLVLPDQHFTLSELLPHAFGPADLQQTYGMLNGPAGNLAAANNPEVDPHDALMLLALDEANASYAPYSKNRAGVALQLNDGQICRGRYLENAAFNPSLSPMQLALSQLFLLGYQPQDIERAFIVEATAKVQQAAAAKQLLASISDVKLETAQFGDTNVKGEELRYRSKSGKTA</sequence>
<keyword evidence="5" id="KW-0862">Zinc</keyword>
<dbReference type="RefSeq" id="WP_379559589.1">
    <property type="nucleotide sequence ID" value="NZ_JBHTJS010000063.1"/>
</dbReference>
<feature type="domain" description="CMP/dCMP-type deaminase" evidence="6">
    <location>
        <begin position="194"/>
        <end position="319"/>
    </location>
</feature>
<comment type="subunit">
    <text evidence="2">Homodimer.</text>
</comment>
<dbReference type="PROSITE" id="PS00903">
    <property type="entry name" value="CYT_DCMP_DEAMINASES_1"/>
    <property type="match status" value="1"/>
</dbReference>
<evidence type="ECO:0000256" key="5">
    <source>
        <dbReference type="ARBA" id="ARBA00022833"/>
    </source>
</evidence>
<dbReference type="PANTHER" id="PTHR11644">
    <property type="entry name" value="CYTIDINE DEAMINASE"/>
    <property type="match status" value="1"/>
</dbReference>
<dbReference type="EMBL" id="JBHTJS010000063">
    <property type="protein sequence ID" value="MFD1009562.1"/>
    <property type="molecule type" value="Genomic_DNA"/>
</dbReference>
<evidence type="ECO:0000256" key="1">
    <source>
        <dbReference type="ARBA" id="ARBA00006576"/>
    </source>
</evidence>
<dbReference type="InterPro" id="IPR016193">
    <property type="entry name" value="Cytidine_deaminase-like"/>
</dbReference>
<keyword evidence="4 7" id="KW-0378">Hydrolase</keyword>
<keyword evidence="8" id="KW-1185">Reference proteome</keyword>
<evidence type="ECO:0000256" key="3">
    <source>
        <dbReference type="ARBA" id="ARBA00022723"/>
    </source>
</evidence>
<dbReference type="NCBIfam" id="NF006537">
    <property type="entry name" value="PRK09027.1"/>
    <property type="match status" value="1"/>
</dbReference>
<comment type="similarity">
    <text evidence="1">Belongs to the cytidine and deoxycytidylate deaminase family.</text>
</comment>
<dbReference type="EC" id="3.5.4.5" evidence="7"/>
<reference evidence="8" key="1">
    <citation type="journal article" date="2019" name="Int. J. Syst. Evol. Microbiol.">
        <title>The Global Catalogue of Microorganisms (GCM) 10K type strain sequencing project: providing services to taxonomists for standard genome sequencing and annotation.</title>
        <authorList>
            <consortium name="The Broad Institute Genomics Platform"/>
            <consortium name="The Broad Institute Genome Sequencing Center for Infectious Disease"/>
            <person name="Wu L."/>
            <person name="Ma J."/>
        </authorList>
    </citation>
    <scope>NUCLEOTIDE SEQUENCE [LARGE SCALE GENOMIC DNA]</scope>
    <source>
        <strain evidence="8">CCUG 60525</strain>
    </source>
</reference>
<dbReference type="InterPro" id="IPR050202">
    <property type="entry name" value="Cyt/Deoxycyt_deaminase"/>
</dbReference>
<dbReference type="Gene3D" id="3.40.140.10">
    <property type="entry name" value="Cytidine Deaminase, domain 2"/>
    <property type="match status" value="2"/>
</dbReference>
<dbReference type="InterPro" id="IPR002125">
    <property type="entry name" value="CMP_dCMP_dom"/>
</dbReference>
<dbReference type="InterPro" id="IPR016192">
    <property type="entry name" value="APOBEC/CMP_deaminase_Zn-bd"/>
</dbReference>
<evidence type="ECO:0000256" key="4">
    <source>
        <dbReference type="ARBA" id="ARBA00022801"/>
    </source>
</evidence>
<dbReference type="CDD" id="cd01283">
    <property type="entry name" value="cytidine_deaminase"/>
    <property type="match status" value="2"/>
</dbReference>
<dbReference type="InterPro" id="IPR013171">
    <property type="entry name" value="Cyd/dCyd_deaminase_Zn-bd"/>
</dbReference>
<comment type="caution">
    <text evidence="7">The sequence shown here is derived from an EMBL/GenBank/DDBJ whole genome shotgun (WGS) entry which is preliminary data.</text>
</comment>
<gene>
    <name evidence="7" type="primary">cdd</name>
    <name evidence="7" type="ORF">ACFQ1C_15550</name>
</gene>
<dbReference type="SUPFAM" id="SSF53927">
    <property type="entry name" value="Cytidine deaminase-like"/>
    <property type="match status" value="2"/>
</dbReference>
<keyword evidence="3" id="KW-0479">Metal-binding</keyword>
<accession>A0ABW3KPL5</accession>
<dbReference type="Pfam" id="PF08211">
    <property type="entry name" value="dCMP_cyt_deam_2"/>
    <property type="match status" value="1"/>
</dbReference>
<feature type="domain" description="CMP/dCMP-type deaminase" evidence="6">
    <location>
        <begin position="51"/>
        <end position="169"/>
    </location>
</feature>
<evidence type="ECO:0000313" key="8">
    <source>
        <dbReference type="Proteomes" id="UP001597048"/>
    </source>
</evidence>
<dbReference type="PROSITE" id="PS51747">
    <property type="entry name" value="CYT_DCMP_DEAMINASES_2"/>
    <property type="match status" value="2"/>
</dbReference>
<name>A0ABW3KPL5_9GAMM</name>
<protein>
    <submittedName>
        <fullName evidence="7">Cytidine deaminase</fullName>
        <ecNumber evidence="7">3.5.4.5</ecNumber>
    </submittedName>
</protein>
<evidence type="ECO:0000259" key="6">
    <source>
        <dbReference type="PROSITE" id="PS51747"/>
    </source>
</evidence>
<dbReference type="Proteomes" id="UP001597048">
    <property type="component" value="Unassembled WGS sequence"/>
</dbReference>